<proteinExistence type="predicted"/>
<dbReference type="EMBL" id="JNBS01002171">
    <property type="protein sequence ID" value="OQR94664.1"/>
    <property type="molecule type" value="Genomic_DNA"/>
</dbReference>
<organism evidence="3 4">
    <name type="scientific">Thraustotheca clavata</name>
    <dbReference type="NCBI Taxonomy" id="74557"/>
    <lineage>
        <taxon>Eukaryota</taxon>
        <taxon>Sar</taxon>
        <taxon>Stramenopiles</taxon>
        <taxon>Oomycota</taxon>
        <taxon>Saprolegniomycetes</taxon>
        <taxon>Saprolegniales</taxon>
        <taxon>Achlyaceae</taxon>
        <taxon>Thraustotheca</taxon>
    </lineage>
</organism>
<keyword evidence="4" id="KW-1185">Reference proteome</keyword>
<evidence type="ECO:0000259" key="2">
    <source>
        <dbReference type="PROSITE" id="PS51746"/>
    </source>
</evidence>
<dbReference type="Proteomes" id="UP000243217">
    <property type="component" value="Unassembled WGS sequence"/>
</dbReference>
<feature type="region of interest" description="Disordered" evidence="1">
    <location>
        <begin position="320"/>
        <end position="354"/>
    </location>
</feature>
<feature type="domain" description="PPM-type phosphatase" evidence="2">
    <location>
        <begin position="5"/>
        <end position="312"/>
    </location>
</feature>
<accession>A0A1V9Z9I8</accession>
<evidence type="ECO:0000256" key="1">
    <source>
        <dbReference type="SAM" id="MobiDB-lite"/>
    </source>
</evidence>
<dbReference type="PROSITE" id="PS51746">
    <property type="entry name" value="PPM_2"/>
    <property type="match status" value="1"/>
</dbReference>
<dbReference type="InterPro" id="IPR001932">
    <property type="entry name" value="PPM-type_phosphatase-like_dom"/>
</dbReference>
<dbReference type="GO" id="GO:0004722">
    <property type="term" value="F:protein serine/threonine phosphatase activity"/>
    <property type="evidence" value="ECO:0007669"/>
    <property type="project" value="InterPro"/>
</dbReference>
<dbReference type="InterPro" id="IPR036457">
    <property type="entry name" value="PPM-type-like_dom_sf"/>
</dbReference>
<dbReference type="PANTHER" id="PTHR47992">
    <property type="entry name" value="PROTEIN PHOSPHATASE"/>
    <property type="match status" value="1"/>
</dbReference>
<protein>
    <submittedName>
        <fullName evidence="3">Phosphatase 2C 76-like</fullName>
    </submittedName>
</protein>
<gene>
    <name evidence="3" type="ORF">THRCLA_08128</name>
</gene>
<evidence type="ECO:0000313" key="3">
    <source>
        <dbReference type="EMBL" id="OQR94664.1"/>
    </source>
</evidence>
<dbReference type="CDD" id="cd00143">
    <property type="entry name" value="PP2Cc"/>
    <property type="match status" value="1"/>
</dbReference>
<dbReference type="InterPro" id="IPR015655">
    <property type="entry name" value="PP2C"/>
</dbReference>
<comment type="caution">
    <text evidence="3">The sequence shown here is derived from an EMBL/GenBank/DDBJ whole genome shotgun (WGS) entry which is preliminary data.</text>
</comment>
<dbReference type="AlphaFoldDB" id="A0A1V9Z9I8"/>
<dbReference type="OrthoDB" id="10264738at2759"/>
<evidence type="ECO:0000313" key="4">
    <source>
        <dbReference type="Proteomes" id="UP000243217"/>
    </source>
</evidence>
<dbReference type="SMART" id="SM00332">
    <property type="entry name" value="PP2Cc"/>
    <property type="match status" value="1"/>
</dbReference>
<sequence>MINLPCGVATDKGPKRSQEDAYFIGGYTGRLTLNGFSGSGQPQELGCYGVFDGHGGERASRFCAEYVFDKILVRMEEIDTTNKFTLQRSMEESIKEGILELDKKFIEVSDHCKRLSLGRGGIKRHTATGIEDGTTCLVAIIRDNIIYVGNVGDSRAIICKVFANGKVAASPLTMDHKPEAPEERRRIEERGGEVTGLVSGGRAPDFALNMWPFNRLLDVPRVNGILSMSRAIGDASLKHIVTADADVTTHITTSADKYLIMACDGLWDVVSNNKAAKIAAKCSDAQTAASQLCQYAINHGTQDNVTVIVVDLRGISSTPESPDASVASFNSHTEPSRPVLFKGPPRTQSLPKMK</sequence>
<dbReference type="SUPFAM" id="SSF81606">
    <property type="entry name" value="PP2C-like"/>
    <property type="match status" value="1"/>
</dbReference>
<dbReference type="Pfam" id="PF00481">
    <property type="entry name" value="PP2C"/>
    <property type="match status" value="1"/>
</dbReference>
<reference evidence="3 4" key="1">
    <citation type="journal article" date="2014" name="Genome Biol. Evol.">
        <title>The secreted proteins of Achlya hypogyna and Thraustotheca clavata identify the ancestral oomycete secretome and reveal gene acquisitions by horizontal gene transfer.</title>
        <authorList>
            <person name="Misner I."/>
            <person name="Blouin N."/>
            <person name="Leonard G."/>
            <person name="Richards T.A."/>
            <person name="Lane C.E."/>
        </authorList>
    </citation>
    <scope>NUCLEOTIDE SEQUENCE [LARGE SCALE GENOMIC DNA]</scope>
    <source>
        <strain evidence="3 4">ATCC 34112</strain>
    </source>
</reference>
<dbReference type="Gene3D" id="3.60.40.10">
    <property type="entry name" value="PPM-type phosphatase domain"/>
    <property type="match status" value="1"/>
</dbReference>
<name>A0A1V9Z9I8_9STRA</name>
<dbReference type="STRING" id="74557.A0A1V9Z9I8"/>